<evidence type="ECO:0000313" key="3">
    <source>
        <dbReference type="Proteomes" id="UP000235388"/>
    </source>
</evidence>
<feature type="region of interest" description="Disordered" evidence="1">
    <location>
        <begin position="1"/>
        <end position="22"/>
    </location>
</feature>
<proteinExistence type="predicted"/>
<dbReference type="AlphaFoldDB" id="A0A2N5S1X2"/>
<sequence length="59" mass="6307">MSADKSILLSSSCDSSSGSTPPTTLILDLQLQERSTASKASLVHFILQDVNKGAHVYTR</sequence>
<gene>
    <name evidence="2" type="ORF">PCANC_27206</name>
</gene>
<dbReference type="Proteomes" id="UP000235388">
    <property type="component" value="Unassembled WGS sequence"/>
</dbReference>
<evidence type="ECO:0000256" key="1">
    <source>
        <dbReference type="SAM" id="MobiDB-lite"/>
    </source>
</evidence>
<evidence type="ECO:0000313" key="2">
    <source>
        <dbReference type="EMBL" id="PLW07209.1"/>
    </source>
</evidence>
<name>A0A2N5S1X2_9BASI</name>
<reference evidence="2 3" key="1">
    <citation type="submission" date="2017-11" db="EMBL/GenBank/DDBJ databases">
        <title>De novo assembly and phasing of dikaryotic genomes from two isolates of Puccinia coronata f. sp. avenae, the causal agent of oat crown rust.</title>
        <authorList>
            <person name="Miller M.E."/>
            <person name="Zhang Y."/>
            <person name="Omidvar V."/>
            <person name="Sperschneider J."/>
            <person name="Schwessinger B."/>
            <person name="Raley C."/>
            <person name="Palmer J.M."/>
            <person name="Garnica D."/>
            <person name="Upadhyaya N."/>
            <person name="Rathjen J."/>
            <person name="Taylor J.M."/>
            <person name="Park R.F."/>
            <person name="Dodds P.N."/>
            <person name="Hirsch C.D."/>
            <person name="Kianian S.F."/>
            <person name="Figueroa M."/>
        </authorList>
    </citation>
    <scope>NUCLEOTIDE SEQUENCE [LARGE SCALE GENOMIC DNA]</scope>
    <source>
        <strain evidence="2">12NC29</strain>
    </source>
</reference>
<comment type="caution">
    <text evidence="2">The sequence shown here is derived from an EMBL/GenBank/DDBJ whole genome shotgun (WGS) entry which is preliminary data.</text>
</comment>
<dbReference type="EMBL" id="PGCJ01001245">
    <property type="protein sequence ID" value="PLW07209.1"/>
    <property type="molecule type" value="Genomic_DNA"/>
</dbReference>
<keyword evidence="3" id="KW-1185">Reference proteome</keyword>
<accession>A0A2N5S1X2</accession>
<protein>
    <submittedName>
        <fullName evidence="2">Uncharacterized protein</fullName>
    </submittedName>
</protein>
<organism evidence="2 3">
    <name type="scientific">Puccinia coronata f. sp. avenae</name>
    <dbReference type="NCBI Taxonomy" id="200324"/>
    <lineage>
        <taxon>Eukaryota</taxon>
        <taxon>Fungi</taxon>
        <taxon>Dikarya</taxon>
        <taxon>Basidiomycota</taxon>
        <taxon>Pucciniomycotina</taxon>
        <taxon>Pucciniomycetes</taxon>
        <taxon>Pucciniales</taxon>
        <taxon>Pucciniaceae</taxon>
        <taxon>Puccinia</taxon>
    </lineage>
</organism>